<dbReference type="EMBL" id="JH159153">
    <property type="protein sequence ID" value="EGZ21287.1"/>
    <property type="molecule type" value="Genomic_DNA"/>
</dbReference>
<dbReference type="Proteomes" id="UP000002640">
    <property type="component" value="Unassembled WGS sequence"/>
</dbReference>
<dbReference type="SMR" id="G4ZBT3"/>
<organism evidence="3 4">
    <name type="scientific">Phytophthora sojae (strain P6497)</name>
    <name type="common">Soybean stem and root rot agent</name>
    <name type="synonym">Phytophthora megasperma f. sp. glycines</name>
    <dbReference type="NCBI Taxonomy" id="1094619"/>
    <lineage>
        <taxon>Eukaryota</taxon>
        <taxon>Sar</taxon>
        <taxon>Stramenopiles</taxon>
        <taxon>Oomycota</taxon>
        <taxon>Peronosporomycetes</taxon>
        <taxon>Peronosporales</taxon>
        <taxon>Peronosporaceae</taxon>
        <taxon>Phytophthora</taxon>
    </lineage>
</organism>
<dbReference type="OMA" id="RITRYKH"/>
<accession>G4ZBT3</accession>
<dbReference type="STRING" id="1094619.G4ZBT3"/>
<dbReference type="InterPro" id="IPR011010">
    <property type="entry name" value="DNA_brk_join_enz"/>
</dbReference>
<dbReference type="Gene3D" id="1.10.443.10">
    <property type="entry name" value="Intergrase catalytic core"/>
    <property type="match status" value="1"/>
</dbReference>
<keyword evidence="4" id="KW-1185">Reference proteome</keyword>
<evidence type="ECO:0000256" key="1">
    <source>
        <dbReference type="ARBA" id="ARBA00023172"/>
    </source>
</evidence>
<dbReference type="KEGG" id="psoj:PHYSODRAFT_491362"/>
<sequence length="426" mass="47392">MDHPETVLLRQAEAKRTDEDKSPESAPGIHSYVNRVLDRVVKPAGVSERLTSHSFRRGGAQHANGAGMCVQWIFDRGAWNMTATNKAFAYVFNTPSKDHKVARVLSSRDPDATVPLLSLDTFDSDTQARLRSVASSLFVSSSGLHTAQYNVNARVVDTLMAYLLRHYPGLKYLAPDGLAVQRMEACAREKAFCVSELLAWSSHLACDTTSSTKPESIKTTDAVADITKHPMFLHQAVLIEQLIHVNQKLDTRLTLMEATIYNKKKRAQEDEASEEAGNSEPPTKRRRTSGATSLKDAWFSWYAQDPRIWSSTDAATKQTRSNTKLIVAFLKIFLAEGFELDVKSPQYRDDVLKLGAAVEKELLSFLQGHDIKARGAQNVLKPMRKLYRAGHLNAFVRRYNQLQAAGRIVDPAPAHTTNLLGEIVST</sequence>
<evidence type="ECO:0000256" key="2">
    <source>
        <dbReference type="SAM" id="MobiDB-lite"/>
    </source>
</evidence>
<feature type="region of interest" description="Disordered" evidence="2">
    <location>
        <begin position="266"/>
        <end position="291"/>
    </location>
</feature>
<protein>
    <submittedName>
        <fullName evidence="3">Uncharacterized protein</fullName>
    </submittedName>
</protein>
<feature type="compositionally biased region" description="Basic and acidic residues" evidence="2">
    <location>
        <begin position="12"/>
        <end position="23"/>
    </location>
</feature>
<dbReference type="AlphaFoldDB" id="G4ZBT3"/>
<evidence type="ECO:0000313" key="3">
    <source>
        <dbReference type="EMBL" id="EGZ21287.1"/>
    </source>
</evidence>
<dbReference type="InParanoid" id="G4ZBT3"/>
<feature type="region of interest" description="Disordered" evidence="2">
    <location>
        <begin position="1"/>
        <end position="29"/>
    </location>
</feature>
<gene>
    <name evidence="3" type="ORF">PHYSODRAFT_491362</name>
</gene>
<evidence type="ECO:0000313" key="4">
    <source>
        <dbReference type="Proteomes" id="UP000002640"/>
    </source>
</evidence>
<dbReference type="SUPFAM" id="SSF56349">
    <property type="entry name" value="DNA breaking-rejoining enzymes"/>
    <property type="match status" value="1"/>
</dbReference>
<dbReference type="InterPro" id="IPR013762">
    <property type="entry name" value="Integrase-like_cat_sf"/>
</dbReference>
<dbReference type="GO" id="GO:0006310">
    <property type="term" value="P:DNA recombination"/>
    <property type="evidence" value="ECO:0007669"/>
    <property type="project" value="UniProtKB-KW"/>
</dbReference>
<name>G4ZBT3_PHYSP</name>
<proteinExistence type="predicted"/>
<keyword evidence="1" id="KW-0233">DNA recombination</keyword>
<dbReference type="GO" id="GO:0015074">
    <property type="term" value="P:DNA integration"/>
    <property type="evidence" value="ECO:0007669"/>
    <property type="project" value="InterPro"/>
</dbReference>
<dbReference type="GO" id="GO:0003677">
    <property type="term" value="F:DNA binding"/>
    <property type="evidence" value="ECO:0007669"/>
    <property type="project" value="InterPro"/>
</dbReference>
<dbReference type="GeneID" id="20656693"/>
<dbReference type="RefSeq" id="XP_009524004.1">
    <property type="nucleotide sequence ID" value="XM_009525709.1"/>
</dbReference>
<reference evidence="3 4" key="1">
    <citation type="journal article" date="2006" name="Science">
        <title>Phytophthora genome sequences uncover evolutionary origins and mechanisms of pathogenesis.</title>
        <authorList>
            <person name="Tyler B.M."/>
            <person name="Tripathy S."/>
            <person name="Zhang X."/>
            <person name="Dehal P."/>
            <person name="Jiang R.H."/>
            <person name="Aerts A."/>
            <person name="Arredondo F.D."/>
            <person name="Baxter L."/>
            <person name="Bensasson D."/>
            <person name="Beynon J.L."/>
            <person name="Chapman J."/>
            <person name="Damasceno C.M."/>
            <person name="Dorrance A.E."/>
            <person name="Dou D."/>
            <person name="Dickerman A.W."/>
            <person name="Dubchak I.L."/>
            <person name="Garbelotto M."/>
            <person name="Gijzen M."/>
            <person name="Gordon S.G."/>
            <person name="Govers F."/>
            <person name="Grunwald N.J."/>
            <person name="Huang W."/>
            <person name="Ivors K.L."/>
            <person name="Jones R.W."/>
            <person name="Kamoun S."/>
            <person name="Krampis K."/>
            <person name="Lamour K.H."/>
            <person name="Lee M.K."/>
            <person name="McDonald W.H."/>
            <person name="Medina M."/>
            <person name="Meijer H.J."/>
            <person name="Nordberg E.K."/>
            <person name="Maclean D.J."/>
            <person name="Ospina-Giraldo M.D."/>
            <person name="Morris P.F."/>
            <person name="Phuntumart V."/>
            <person name="Putnam N.H."/>
            <person name="Rash S."/>
            <person name="Rose J.K."/>
            <person name="Sakihama Y."/>
            <person name="Salamov A.A."/>
            <person name="Savidor A."/>
            <person name="Scheuring C.F."/>
            <person name="Smith B.M."/>
            <person name="Sobral B.W."/>
            <person name="Terry A."/>
            <person name="Torto-Alalibo T.A."/>
            <person name="Win J."/>
            <person name="Xu Z."/>
            <person name="Zhang H."/>
            <person name="Grigoriev I.V."/>
            <person name="Rokhsar D.S."/>
            <person name="Boore J.L."/>
        </authorList>
    </citation>
    <scope>NUCLEOTIDE SEQUENCE [LARGE SCALE GENOMIC DNA]</scope>
    <source>
        <strain evidence="3 4">P6497</strain>
    </source>
</reference>